<dbReference type="InterPro" id="IPR049560">
    <property type="entry name" value="MeTrfase_RsmB-F_NOP2_cat"/>
</dbReference>
<comment type="caution">
    <text evidence="6">Lacks conserved residue(s) required for the propagation of feature annotation.</text>
</comment>
<dbReference type="SUPFAM" id="SSF48013">
    <property type="entry name" value="NusB-like"/>
    <property type="match status" value="1"/>
</dbReference>
<dbReference type="InterPro" id="IPR006027">
    <property type="entry name" value="NusB_RsmB_TIM44"/>
</dbReference>
<evidence type="ECO:0000256" key="5">
    <source>
        <dbReference type="ARBA" id="ARBA00022884"/>
    </source>
</evidence>
<keyword evidence="3 6" id="KW-0808">Transferase</keyword>
<dbReference type="GO" id="GO:0003723">
    <property type="term" value="F:RNA binding"/>
    <property type="evidence" value="ECO:0007669"/>
    <property type="project" value="UniProtKB-UniRule"/>
</dbReference>
<keyword evidence="5 6" id="KW-0694">RNA-binding</keyword>
<dbReference type="Pfam" id="PF22458">
    <property type="entry name" value="RsmF-B_ferredox"/>
    <property type="match status" value="1"/>
</dbReference>
<evidence type="ECO:0000256" key="6">
    <source>
        <dbReference type="PROSITE-ProRule" id="PRU01023"/>
    </source>
</evidence>
<evidence type="ECO:0000313" key="9">
    <source>
        <dbReference type="EMBL" id="JAT72335.1"/>
    </source>
</evidence>
<comment type="similarity">
    <text evidence="1 6">Belongs to the class I-like SAM-binding methyltransferase superfamily. RsmB/NOP family.</text>
</comment>
<keyword evidence="4 6" id="KW-0949">S-adenosyl-L-methionine</keyword>
<proteinExistence type="inferred from homology"/>
<dbReference type="InterPro" id="IPR001678">
    <property type="entry name" value="MeTrfase_RsmB-F_NOP2_dom"/>
</dbReference>
<feature type="region of interest" description="Disordered" evidence="7">
    <location>
        <begin position="1"/>
        <end position="38"/>
    </location>
</feature>
<dbReference type="InterPro" id="IPR029063">
    <property type="entry name" value="SAM-dependent_MTases_sf"/>
</dbReference>
<dbReference type="InterPro" id="IPR023267">
    <property type="entry name" value="RCMT"/>
</dbReference>
<organism evidence="9">
    <name type="scientific">Auxenochlorella protothecoides</name>
    <name type="common">Green microalga</name>
    <name type="synonym">Chlorella protothecoides</name>
    <dbReference type="NCBI Taxonomy" id="3075"/>
    <lineage>
        <taxon>Eukaryota</taxon>
        <taxon>Viridiplantae</taxon>
        <taxon>Chlorophyta</taxon>
        <taxon>core chlorophytes</taxon>
        <taxon>Trebouxiophyceae</taxon>
        <taxon>Chlorellales</taxon>
        <taxon>Chlorellaceae</taxon>
        <taxon>Auxenochlorella</taxon>
    </lineage>
</organism>
<dbReference type="GO" id="GO:0001510">
    <property type="term" value="P:RNA methylation"/>
    <property type="evidence" value="ECO:0007669"/>
    <property type="project" value="InterPro"/>
</dbReference>
<accession>A0A1D2A019</accession>
<evidence type="ECO:0000256" key="4">
    <source>
        <dbReference type="ARBA" id="ARBA00022691"/>
    </source>
</evidence>
<evidence type="ECO:0000256" key="1">
    <source>
        <dbReference type="ARBA" id="ARBA00007494"/>
    </source>
</evidence>
<reference evidence="9" key="1">
    <citation type="submission" date="2015-08" db="EMBL/GenBank/DDBJ databases">
        <authorList>
            <person name="Babu N.S."/>
            <person name="Beckwith C.J."/>
            <person name="Beseler K.G."/>
            <person name="Brison A."/>
            <person name="Carone J.V."/>
            <person name="Caskin T.P."/>
            <person name="Diamond M."/>
            <person name="Durham M.E."/>
            <person name="Foxe J.M."/>
            <person name="Go M."/>
            <person name="Henderson B.A."/>
            <person name="Jones I.B."/>
            <person name="McGettigan J.A."/>
            <person name="Micheletti S.J."/>
            <person name="Nasrallah M.E."/>
            <person name="Ortiz D."/>
            <person name="Piller C.R."/>
            <person name="Privatt S.R."/>
            <person name="Schneider S.L."/>
            <person name="Sharp S."/>
            <person name="Smith T.C."/>
            <person name="Stanton J.D."/>
            <person name="Ullery H.E."/>
            <person name="Wilson R.J."/>
            <person name="Serrano M.G."/>
            <person name="Buck G."/>
            <person name="Lee V."/>
            <person name="Wang Y."/>
            <person name="Carvalho R."/>
            <person name="Voegtly L."/>
            <person name="Shi R."/>
            <person name="Duckworth R."/>
            <person name="Johnson A."/>
            <person name="Loviza R."/>
            <person name="Walstead R."/>
            <person name="Shah Z."/>
            <person name="Kiflezghi M."/>
            <person name="Wade K."/>
            <person name="Ball S.L."/>
            <person name="Bradley K.W."/>
            <person name="Asai D.J."/>
            <person name="Bowman C.A."/>
            <person name="Russell D.A."/>
            <person name="Pope W.H."/>
            <person name="Jacobs-Sera D."/>
            <person name="Hendrix R.W."/>
            <person name="Hatfull G.F."/>
        </authorList>
    </citation>
    <scope>NUCLEOTIDE SEQUENCE</scope>
</reference>
<dbReference type="InterPro" id="IPR054728">
    <property type="entry name" value="RsmB-like_ferredoxin"/>
</dbReference>
<dbReference type="Pfam" id="PF01189">
    <property type="entry name" value="Methyltr_RsmB-F"/>
    <property type="match status" value="1"/>
</dbReference>
<dbReference type="InterPro" id="IPR018314">
    <property type="entry name" value="RsmB/NOL1/NOP2-like_CS"/>
</dbReference>
<protein>
    <recommendedName>
        <fullName evidence="8">SAM-dependent MTase RsmB/NOP-type domain-containing protein</fullName>
    </recommendedName>
</protein>
<evidence type="ECO:0000256" key="2">
    <source>
        <dbReference type="ARBA" id="ARBA00022603"/>
    </source>
</evidence>
<feature type="region of interest" description="Disordered" evidence="7">
    <location>
        <begin position="179"/>
        <end position="214"/>
    </location>
</feature>
<dbReference type="InterPro" id="IPR035926">
    <property type="entry name" value="NusB-like_sf"/>
</dbReference>
<name>A0A1D2A019_AUXPR</name>
<dbReference type="Gene3D" id="3.30.70.1170">
    <property type="entry name" value="Sun protein, domain 3"/>
    <property type="match status" value="1"/>
</dbReference>
<evidence type="ECO:0000256" key="3">
    <source>
        <dbReference type="ARBA" id="ARBA00022679"/>
    </source>
</evidence>
<feature type="domain" description="SAM-dependent MTase RsmB/NOP-type" evidence="8">
    <location>
        <begin position="244"/>
        <end position="529"/>
    </location>
</feature>
<dbReference type="Gene3D" id="1.10.940.10">
    <property type="entry name" value="NusB-like"/>
    <property type="match status" value="1"/>
</dbReference>
<dbReference type="PROSITE" id="PS51686">
    <property type="entry name" value="SAM_MT_RSMB_NOP"/>
    <property type="match status" value="1"/>
</dbReference>
<dbReference type="SUPFAM" id="SSF53335">
    <property type="entry name" value="S-adenosyl-L-methionine-dependent methyltransferases"/>
    <property type="match status" value="1"/>
</dbReference>
<dbReference type="GO" id="GO:0006355">
    <property type="term" value="P:regulation of DNA-templated transcription"/>
    <property type="evidence" value="ECO:0007669"/>
    <property type="project" value="InterPro"/>
</dbReference>
<dbReference type="PANTHER" id="PTHR22807:SF61">
    <property type="entry name" value="NOL1_NOP2_SUN FAMILY PROTEIN _ ANTITERMINATION NUSB DOMAIN-CONTAINING PROTEIN"/>
    <property type="match status" value="1"/>
</dbReference>
<dbReference type="AlphaFoldDB" id="A0A1D2A019"/>
<sequence length="532" mass="56455">MKPFPGKALHSTRCQAQAFQSGRKGKPPQPPPSANDKKWQRVLRQSRALPANPRTMALTRLLYLEQSIEKGLNMPAAMDTDLLPRASDEQKQAQRGATALVAGVMRQRRLLDRTLDAWLDPGVDPQLRCLLRLAVHEAERGALPDHALTHTYVELTKGILHVGAGRLVNAVLRQWIRSRGSAGRPSSDPGPPSPGPSAAAAPAPGTPIPPTDSIADGLACMHSLPTWMVERWVARLGVAEASELCRALNIAAPHGLRLDVGGGAREALCEELRGAGAALRPARWLPDHFVEVARGMQAVVRGGALARGAVAVQSEAAGAAVLLLDAAPGEAVLDACAAPGTKAMFLAARMRGEGRLVAADASAARLRLVGAAAAARGLVPPFFSTRAEGLEALAADGKLRASFDRVLLDAPCSGTGVLAHKPDIRWRRKPGDVAELVSLQRKLLIAAASLVKPGGVLVYSTCSLEAEENGEAVHWFLTETAEGRRFAACPPAEAARLVPRGLLNERGFLEAWPHRHGTDGAFAARLERLPEL</sequence>
<gene>
    <name evidence="9" type="ORF">g.28697</name>
</gene>
<dbReference type="Pfam" id="PF01029">
    <property type="entry name" value="NusB"/>
    <property type="match status" value="1"/>
</dbReference>
<feature type="binding site" evidence="6">
    <location>
        <position position="409"/>
    </location>
    <ligand>
        <name>S-adenosyl-L-methionine</name>
        <dbReference type="ChEBI" id="CHEBI:59789"/>
    </ligand>
</feature>
<dbReference type="PRINTS" id="PR02008">
    <property type="entry name" value="RCMTFAMILY"/>
</dbReference>
<dbReference type="PROSITE" id="PS01153">
    <property type="entry name" value="NOL1_NOP2_SUN"/>
    <property type="match status" value="1"/>
</dbReference>
<dbReference type="EMBL" id="GDKF01006287">
    <property type="protein sequence ID" value="JAT72335.1"/>
    <property type="molecule type" value="Transcribed_RNA"/>
</dbReference>
<dbReference type="PANTHER" id="PTHR22807">
    <property type="entry name" value="NOP2 YEAST -RELATED NOL1/NOP2/FMU SUN DOMAIN-CONTAINING"/>
    <property type="match status" value="1"/>
</dbReference>
<dbReference type="Gene3D" id="3.40.50.150">
    <property type="entry name" value="Vaccinia Virus protein VP39"/>
    <property type="match status" value="1"/>
</dbReference>
<evidence type="ECO:0000259" key="8">
    <source>
        <dbReference type="PROSITE" id="PS51686"/>
    </source>
</evidence>
<feature type="binding site" evidence="6">
    <location>
        <position position="360"/>
    </location>
    <ligand>
        <name>S-adenosyl-L-methionine</name>
        <dbReference type="ChEBI" id="CHEBI:59789"/>
    </ligand>
</feature>
<dbReference type="GO" id="GO:0008173">
    <property type="term" value="F:RNA methyltransferase activity"/>
    <property type="evidence" value="ECO:0007669"/>
    <property type="project" value="InterPro"/>
</dbReference>
<evidence type="ECO:0000256" key="7">
    <source>
        <dbReference type="SAM" id="MobiDB-lite"/>
    </source>
</evidence>
<keyword evidence="2 6" id="KW-0489">Methyltransferase</keyword>
<feature type="active site" description="Nucleophile" evidence="6">
    <location>
        <position position="462"/>
    </location>
</feature>
<dbReference type="CDD" id="cd02440">
    <property type="entry name" value="AdoMet_MTases"/>
    <property type="match status" value="1"/>
</dbReference>